<evidence type="ECO:0000259" key="3">
    <source>
        <dbReference type="Pfam" id="PF07732"/>
    </source>
</evidence>
<evidence type="ECO:0000256" key="1">
    <source>
        <dbReference type="ARBA" id="ARBA00010609"/>
    </source>
</evidence>
<comment type="similarity">
    <text evidence="1">Belongs to the multicopper oxidase family.</text>
</comment>
<feature type="non-terminal residue" evidence="4">
    <location>
        <position position="1"/>
    </location>
</feature>
<dbReference type="PANTHER" id="PTHR11709">
    <property type="entry name" value="MULTI-COPPER OXIDASE"/>
    <property type="match status" value="1"/>
</dbReference>
<dbReference type="AlphaFoldDB" id="A0A371EU21"/>
<dbReference type="EMBL" id="QJKJ01012063">
    <property type="protein sequence ID" value="RDX69552.1"/>
    <property type="molecule type" value="Genomic_DNA"/>
</dbReference>
<dbReference type="Proteomes" id="UP000257109">
    <property type="component" value="Unassembled WGS sequence"/>
</dbReference>
<feature type="domain" description="Plastocyanin-like" evidence="3">
    <location>
        <begin position="32"/>
        <end position="82"/>
    </location>
</feature>
<dbReference type="OrthoDB" id="1421483at2759"/>
<proteinExistence type="inferred from homology"/>
<gene>
    <name evidence="4" type="primary">LAC21</name>
    <name evidence="4" type="ORF">CR513_51324</name>
</gene>
<evidence type="ECO:0000313" key="5">
    <source>
        <dbReference type="Proteomes" id="UP000257109"/>
    </source>
</evidence>
<feature type="signal peptide" evidence="2">
    <location>
        <begin position="1"/>
        <end position="23"/>
    </location>
</feature>
<dbReference type="GO" id="GO:0005507">
    <property type="term" value="F:copper ion binding"/>
    <property type="evidence" value="ECO:0007669"/>
    <property type="project" value="InterPro"/>
</dbReference>
<name>A0A371EU21_MUCPR</name>
<organism evidence="4 5">
    <name type="scientific">Mucuna pruriens</name>
    <name type="common">Velvet bean</name>
    <name type="synonym">Dolichos pruriens</name>
    <dbReference type="NCBI Taxonomy" id="157652"/>
    <lineage>
        <taxon>Eukaryota</taxon>
        <taxon>Viridiplantae</taxon>
        <taxon>Streptophyta</taxon>
        <taxon>Embryophyta</taxon>
        <taxon>Tracheophyta</taxon>
        <taxon>Spermatophyta</taxon>
        <taxon>Magnoliopsida</taxon>
        <taxon>eudicotyledons</taxon>
        <taxon>Gunneridae</taxon>
        <taxon>Pentapetalae</taxon>
        <taxon>rosids</taxon>
        <taxon>fabids</taxon>
        <taxon>Fabales</taxon>
        <taxon>Fabaceae</taxon>
        <taxon>Papilionoideae</taxon>
        <taxon>50 kb inversion clade</taxon>
        <taxon>NPAAA clade</taxon>
        <taxon>indigoferoid/millettioid clade</taxon>
        <taxon>Phaseoleae</taxon>
        <taxon>Mucuna</taxon>
    </lineage>
</organism>
<keyword evidence="5" id="KW-1185">Reference proteome</keyword>
<dbReference type="SUPFAM" id="SSF49503">
    <property type="entry name" value="Cupredoxins"/>
    <property type="match status" value="1"/>
</dbReference>
<comment type="caution">
    <text evidence="4">The sequence shown here is derived from an EMBL/GenBank/DDBJ whole genome shotgun (WGS) entry which is preliminary data.</text>
</comment>
<dbReference type="Pfam" id="PF07732">
    <property type="entry name" value="Cu-oxidase_3"/>
    <property type="match status" value="1"/>
</dbReference>
<accession>A0A371EU21</accession>
<reference evidence="4" key="1">
    <citation type="submission" date="2018-05" db="EMBL/GenBank/DDBJ databases">
        <title>Draft genome of Mucuna pruriens seed.</title>
        <authorList>
            <person name="Nnadi N.E."/>
            <person name="Vos R."/>
            <person name="Hasami M.H."/>
            <person name="Devisetty U.K."/>
            <person name="Aguiy J.C."/>
        </authorList>
    </citation>
    <scope>NUCLEOTIDE SEQUENCE [LARGE SCALE GENOMIC DNA]</scope>
    <source>
        <strain evidence="4">JCA_2017</strain>
    </source>
</reference>
<dbReference type="InterPro" id="IPR011707">
    <property type="entry name" value="Cu-oxidase-like_N"/>
</dbReference>
<evidence type="ECO:0000256" key="2">
    <source>
        <dbReference type="SAM" id="SignalP"/>
    </source>
</evidence>
<protein>
    <submittedName>
        <fullName evidence="4">Laccase-21</fullName>
    </submittedName>
</protein>
<feature type="chain" id="PRO_5016713312" evidence="2">
    <location>
        <begin position="24"/>
        <end position="83"/>
    </location>
</feature>
<sequence>MSFGKKLFLQILCCFSLISLSSQTRRHYSFVVREAQYTRLCSTKSILTVNGNFPGPTIRVHRGETIFVNVYNKGNFNITLHWY</sequence>
<dbReference type="Gene3D" id="2.60.40.420">
    <property type="entry name" value="Cupredoxins - blue copper proteins"/>
    <property type="match status" value="1"/>
</dbReference>
<dbReference type="InterPro" id="IPR008972">
    <property type="entry name" value="Cupredoxin"/>
</dbReference>
<keyword evidence="2" id="KW-0732">Signal</keyword>
<dbReference type="PANTHER" id="PTHR11709:SF443">
    <property type="entry name" value="LACCASE-15"/>
    <property type="match status" value="1"/>
</dbReference>
<dbReference type="InterPro" id="IPR045087">
    <property type="entry name" value="Cu-oxidase_fam"/>
</dbReference>
<dbReference type="GO" id="GO:0016491">
    <property type="term" value="F:oxidoreductase activity"/>
    <property type="evidence" value="ECO:0007669"/>
    <property type="project" value="TreeGrafter"/>
</dbReference>
<evidence type="ECO:0000313" key="4">
    <source>
        <dbReference type="EMBL" id="RDX69552.1"/>
    </source>
</evidence>
<dbReference type="STRING" id="157652.A0A371EU21"/>